<dbReference type="PROSITE" id="PS00041">
    <property type="entry name" value="HTH_ARAC_FAMILY_1"/>
    <property type="match status" value="1"/>
</dbReference>
<dbReference type="PANTHER" id="PTHR43280:SF2">
    <property type="entry name" value="HTH-TYPE TRANSCRIPTIONAL REGULATOR EXSA"/>
    <property type="match status" value="1"/>
</dbReference>
<evidence type="ECO:0000256" key="1">
    <source>
        <dbReference type="ARBA" id="ARBA00023015"/>
    </source>
</evidence>
<organism evidence="5 6">
    <name type="scientific">Parapedobacter koreensis</name>
    <dbReference type="NCBI Taxonomy" id="332977"/>
    <lineage>
        <taxon>Bacteria</taxon>
        <taxon>Pseudomonadati</taxon>
        <taxon>Bacteroidota</taxon>
        <taxon>Sphingobacteriia</taxon>
        <taxon>Sphingobacteriales</taxon>
        <taxon>Sphingobacteriaceae</taxon>
        <taxon>Parapedobacter</taxon>
    </lineage>
</organism>
<keyword evidence="6" id="KW-1185">Reference proteome</keyword>
<accession>A0A1H7U9S2</accession>
<dbReference type="SUPFAM" id="SSF46689">
    <property type="entry name" value="Homeodomain-like"/>
    <property type="match status" value="1"/>
</dbReference>
<keyword evidence="2 5" id="KW-0238">DNA-binding</keyword>
<dbReference type="Gene3D" id="1.10.10.60">
    <property type="entry name" value="Homeodomain-like"/>
    <property type="match status" value="1"/>
</dbReference>
<dbReference type="OrthoDB" id="772848at2"/>
<dbReference type="RefSeq" id="WP_090609205.1">
    <property type="nucleotide sequence ID" value="NZ_FNZR01000014.1"/>
</dbReference>
<dbReference type="PROSITE" id="PS01124">
    <property type="entry name" value="HTH_ARAC_FAMILY_2"/>
    <property type="match status" value="1"/>
</dbReference>
<gene>
    <name evidence="5" type="ORF">SAMN05421740_11442</name>
</gene>
<dbReference type="SMART" id="SM00342">
    <property type="entry name" value="HTH_ARAC"/>
    <property type="match status" value="1"/>
</dbReference>
<evidence type="ECO:0000256" key="3">
    <source>
        <dbReference type="ARBA" id="ARBA00023163"/>
    </source>
</evidence>
<protein>
    <submittedName>
        <fullName evidence="5">AraC-type DNA-binding protein</fullName>
    </submittedName>
</protein>
<dbReference type="GO" id="GO:0003700">
    <property type="term" value="F:DNA-binding transcription factor activity"/>
    <property type="evidence" value="ECO:0007669"/>
    <property type="project" value="InterPro"/>
</dbReference>
<dbReference type="EMBL" id="FNZR01000014">
    <property type="protein sequence ID" value="SEL93504.1"/>
    <property type="molecule type" value="Genomic_DNA"/>
</dbReference>
<sequence length="327" mass="36782">MEKLLTIHFIQAPDSPFKPLNRPVRESDYRLHHAGRSVLEHTEAHLYAQAIDGWQFRICLYTADVAHSQPIRIRVDEGCVLFIYQLKGRLDRLLDGGVSLRLEASQYCACYLAPGNYATNLTPGKHETLVFGFPYGYLVWLTRRYPSLRPLADVWKTTPTQTSCLPKATMQQDEWLTLARVIHCPKRGDELDGALKVYLARFLALYDERIQRLPDTGQHEALLVKISTYVAAHFADPQAVKLAAIAARFGISASRLNKAFAARYESTIADTVVRCRIQVAKGLLEDTAFPLATIAEQVGFAHAESLSRAFKKAVGVSPMHYRLTKQV</sequence>
<reference evidence="6" key="1">
    <citation type="submission" date="2016-10" db="EMBL/GenBank/DDBJ databases">
        <authorList>
            <person name="Varghese N."/>
            <person name="Submissions S."/>
        </authorList>
    </citation>
    <scope>NUCLEOTIDE SEQUENCE [LARGE SCALE GENOMIC DNA]</scope>
    <source>
        <strain evidence="6">Jip14</strain>
    </source>
</reference>
<feature type="domain" description="HTH araC/xylS-type" evidence="4">
    <location>
        <begin position="224"/>
        <end position="324"/>
    </location>
</feature>
<dbReference type="AlphaFoldDB" id="A0A1H7U9S2"/>
<keyword evidence="1" id="KW-0805">Transcription regulation</keyword>
<dbReference type="Proteomes" id="UP000198916">
    <property type="component" value="Unassembled WGS sequence"/>
</dbReference>
<dbReference type="PANTHER" id="PTHR43280">
    <property type="entry name" value="ARAC-FAMILY TRANSCRIPTIONAL REGULATOR"/>
    <property type="match status" value="1"/>
</dbReference>
<dbReference type="Pfam" id="PF12833">
    <property type="entry name" value="HTH_18"/>
    <property type="match status" value="1"/>
</dbReference>
<dbReference type="STRING" id="332977.SAMN05421740_11442"/>
<evidence type="ECO:0000256" key="2">
    <source>
        <dbReference type="ARBA" id="ARBA00023125"/>
    </source>
</evidence>
<keyword evidence="3" id="KW-0804">Transcription</keyword>
<evidence type="ECO:0000313" key="6">
    <source>
        <dbReference type="Proteomes" id="UP000198916"/>
    </source>
</evidence>
<dbReference type="GO" id="GO:0043565">
    <property type="term" value="F:sequence-specific DNA binding"/>
    <property type="evidence" value="ECO:0007669"/>
    <property type="project" value="InterPro"/>
</dbReference>
<proteinExistence type="predicted"/>
<dbReference type="InterPro" id="IPR018062">
    <property type="entry name" value="HTH_AraC-typ_CS"/>
</dbReference>
<evidence type="ECO:0000313" key="5">
    <source>
        <dbReference type="EMBL" id="SEL93504.1"/>
    </source>
</evidence>
<dbReference type="InterPro" id="IPR009057">
    <property type="entry name" value="Homeodomain-like_sf"/>
</dbReference>
<dbReference type="InterPro" id="IPR018060">
    <property type="entry name" value="HTH_AraC"/>
</dbReference>
<evidence type="ECO:0000259" key="4">
    <source>
        <dbReference type="PROSITE" id="PS01124"/>
    </source>
</evidence>
<name>A0A1H7U9S2_9SPHI</name>